<dbReference type="GO" id="GO:0006508">
    <property type="term" value="P:proteolysis"/>
    <property type="evidence" value="ECO:0007669"/>
    <property type="project" value="UniProtKB-KW"/>
</dbReference>
<feature type="domain" description="Peptidase C1A papain C-terminal" evidence="2">
    <location>
        <begin position="63"/>
        <end position="285"/>
    </location>
</feature>
<dbReference type="RefSeq" id="WP_192754517.1">
    <property type="nucleotide sequence ID" value="NZ_BAABJL010000042.1"/>
</dbReference>
<dbReference type="Proteomes" id="UP000638648">
    <property type="component" value="Unassembled WGS sequence"/>
</dbReference>
<gene>
    <name evidence="3" type="ORF">HEB94_008124</name>
</gene>
<keyword evidence="3" id="KW-0645">Protease</keyword>
<protein>
    <submittedName>
        <fullName evidence="3">C1A family cysteine protease</fullName>
    </submittedName>
</protein>
<dbReference type="InterPro" id="IPR025660">
    <property type="entry name" value="Pept_his_AS"/>
</dbReference>
<dbReference type="GO" id="GO:0008234">
    <property type="term" value="F:cysteine-type peptidase activity"/>
    <property type="evidence" value="ECO:0007669"/>
    <property type="project" value="InterPro"/>
</dbReference>
<dbReference type="InterPro" id="IPR000668">
    <property type="entry name" value="Peptidase_C1A_C"/>
</dbReference>
<dbReference type="InterPro" id="IPR013128">
    <property type="entry name" value="Peptidase_C1A"/>
</dbReference>
<dbReference type="SUPFAM" id="SSF54001">
    <property type="entry name" value="Cysteine proteinases"/>
    <property type="match status" value="1"/>
</dbReference>
<comment type="similarity">
    <text evidence="1">Belongs to the peptidase C1 family.</text>
</comment>
<dbReference type="PANTHER" id="PTHR12411">
    <property type="entry name" value="CYSTEINE PROTEASE FAMILY C1-RELATED"/>
    <property type="match status" value="1"/>
</dbReference>
<keyword evidence="3" id="KW-0378">Hydrolase</keyword>
<name>A0A927N2S4_9ACTN</name>
<reference evidence="3" key="1">
    <citation type="submission" date="2020-10" db="EMBL/GenBank/DDBJ databases">
        <title>Sequencing the genomes of 1000 actinobacteria strains.</title>
        <authorList>
            <person name="Klenk H.-P."/>
        </authorList>
    </citation>
    <scope>NUCLEOTIDE SEQUENCE</scope>
    <source>
        <strain evidence="3">DSM 45354</strain>
    </source>
</reference>
<dbReference type="EMBL" id="JADBEM010000001">
    <property type="protein sequence ID" value="MBE1611276.1"/>
    <property type="molecule type" value="Genomic_DNA"/>
</dbReference>
<dbReference type="Gene3D" id="3.90.70.10">
    <property type="entry name" value="Cysteine proteinases"/>
    <property type="match status" value="1"/>
</dbReference>
<evidence type="ECO:0000259" key="2">
    <source>
        <dbReference type="SMART" id="SM00645"/>
    </source>
</evidence>
<comment type="caution">
    <text evidence="3">The sequence shown here is derived from an EMBL/GenBank/DDBJ whole genome shotgun (WGS) entry which is preliminary data.</text>
</comment>
<dbReference type="PROSITE" id="PS00639">
    <property type="entry name" value="THIOL_PROTEASE_HIS"/>
    <property type="match status" value="1"/>
</dbReference>
<proteinExistence type="inferred from homology"/>
<dbReference type="SMART" id="SM00645">
    <property type="entry name" value="Pept_C1"/>
    <property type="match status" value="1"/>
</dbReference>
<sequence>MDKIVLPGRSGPTGMGWLPDRPDIRDLTSRSVQVVDRLRASASSSLRDLAVRTTSPGDSAADLPSSVDLREWCSPIEDQGALGSCTAHAGCGIVEYYQRRTNGRYVDLSRRFLYKVTRDYLGLRGDTGAYLRSTMGALALFGAPPEKYWTYDVEAFDEDPPAFVFAFAQSYQALEYFRLDAPGSTGTEVLAEVKSHLAAGIPAMFGFTVYASIQTPTQPGDIPFPSPRENVLGGHAVAAVGYDDEREVRSPTDGSTRRGAFLVRNSWGESWGEGGYGWMPYDYAREEIAEDWWALTQAEIFESGAFDE</sequence>
<organism evidence="3 4">
    <name type="scientific">Actinopolymorpha pittospori</name>
    <dbReference type="NCBI Taxonomy" id="648752"/>
    <lineage>
        <taxon>Bacteria</taxon>
        <taxon>Bacillati</taxon>
        <taxon>Actinomycetota</taxon>
        <taxon>Actinomycetes</taxon>
        <taxon>Propionibacteriales</taxon>
        <taxon>Actinopolymorphaceae</taxon>
        <taxon>Actinopolymorpha</taxon>
    </lineage>
</organism>
<keyword evidence="4" id="KW-1185">Reference proteome</keyword>
<dbReference type="InterPro" id="IPR038765">
    <property type="entry name" value="Papain-like_cys_pep_sf"/>
</dbReference>
<evidence type="ECO:0000313" key="3">
    <source>
        <dbReference type="EMBL" id="MBE1611276.1"/>
    </source>
</evidence>
<dbReference type="CDD" id="cd02619">
    <property type="entry name" value="Peptidase_C1"/>
    <property type="match status" value="1"/>
</dbReference>
<evidence type="ECO:0000256" key="1">
    <source>
        <dbReference type="ARBA" id="ARBA00008455"/>
    </source>
</evidence>
<dbReference type="Pfam" id="PF00112">
    <property type="entry name" value="Peptidase_C1"/>
    <property type="match status" value="1"/>
</dbReference>
<evidence type="ECO:0000313" key="4">
    <source>
        <dbReference type="Proteomes" id="UP000638648"/>
    </source>
</evidence>
<accession>A0A927N2S4</accession>
<dbReference type="AlphaFoldDB" id="A0A927N2S4"/>